<dbReference type="InterPro" id="IPR011250">
    <property type="entry name" value="OMP/PagP_B-barrel"/>
</dbReference>
<dbReference type="PROSITE" id="PS51257">
    <property type="entry name" value="PROKAR_LIPOPROTEIN"/>
    <property type="match status" value="1"/>
</dbReference>
<feature type="domain" description="Transferrin-binding protein B C-lobe/N-lobe beta-barrel" evidence="2">
    <location>
        <begin position="184"/>
        <end position="328"/>
    </location>
</feature>
<evidence type="ECO:0000259" key="2">
    <source>
        <dbReference type="Pfam" id="PF01298"/>
    </source>
</evidence>
<sequence length="342" mass="35815">MSKKFIAPILAVAAVSGLAGCEIKLAPVDTVSLDNTAEPASDPVNPLYFGTQSGEASATGIAFASAEEVFDLARDGLESGGTVRVVAVERDEAGNARLRITDETLTVTLPETEGDRRLVVTLTDPNGLRSSENMSEDNYIFVDQGYRFASEDGRPSVATVFFQDETTAGFAVFGAETNPDELVPSLGTVNYEAPLRLTGAVVDGGGLESRLRAGGFISLDADFAQSSVTGEMELFLPVDLPLEQMELPMMRPEGTLTVALEEADILGNGFGTTANTVVSSVDGATFTSDSNVGGVFYGQDAETVAGVVGLDITATNDETGETQQFIGAGSFVSGDEFGMLRR</sequence>
<dbReference type="SUPFAM" id="SSF56925">
    <property type="entry name" value="OMPA-like"/>
    <property type="match status" value="1"/>
</dbReference>
<feature type="chain" id="PRO_5015451968" description="Transferrin-binding protein B C-lobe/N-lobe beta-barrel domain-containing protein" evidence="1">
    <location>
        <begin position="20"/>
        <end position="342"/>
    </location>
</feature>
<keyword evidence="4" id="KW-1185">Reference proteome</keyword>
<evidence type="ECO:0000313" key="3">
    <source>
        <dbReference type="EMBL" id="PUB11262.1"/>
    </source>
</evidence>
<protein>
    <recommendedName>
        <fullName evidence="2">Transferrin-binding protein B C-lobe/N-lobe beta-barrel domain-containing protein</fullName>
    </recommendedName>
</protein>
<evidence type="ECO:0000256" key="1">
    <source>
        <dbReference type="SAM" id="SignalP"/>
    </source>
</evidence>
<feature type="signal peptide" evidence="1">
    <location>
        <begin position="1"/>
        <end position="19"/>
    </location>
</feature>
<accession>A0A2T6K917</accession>
<evidence type="ECO:0000313" key="4">
    <source>
        <dbReference type="Proteomes" id="UP000244523"/>
    </source>
</evidence>
<name>A0A2T6K917_9RHOB</name>
<gene>
    <name evidence="3" type="ORF">C8N45_11434</name>
</gene>
<proteinExistence type="predicted"/>
<reference evidence="3 4" key="1">
    <citation type="submission" date="2018-04" db="EMBL/GenBank/DDBJ databases">
        <title>Genomic Encyclopedia of Archaeal and Bacterial Type Strains, Phase II (KMG-II): from individual species to whole genera.</title>
        <authorList>
            <person name="Goeker M."/>
        </authorList>
    </citation>
    <scope>NUCLEOTIDE SEQUENCE [LARGE SCALE GENOMIC DNA]</scope>
    <source>
        <strain evidence="3 4">DSM 29955</strain>
    </source>
</reference>
<dbReference type="InterPro" id="IPR001677">
    <property type="entry name" value="TbpB_B_D"/>
</dbReference>
<dbReference type="Gene3D" id="2.40.160.90">
    <property type="match status" value="1"/>
</dbReference>
<dbReference type="AlphaFoldDB" id="A0A2T6K917"/>
<dbReference type="EMBL" id="QBUD01000014">
    <property type="protein sequence ID" value="PUB11262.1"/>
    <property type="molecule type" value="Genomic_DNA"/>
</dbReference>
<comment type="caution">
    <text evidence="3">The sequence shown here is derived from an EMBL/GenBank/DDBJ whole genome shotgun (WGS) entry which is preliminary data.</text>
</comment>
<organism evidence="3 4">
    <name type="scientific">Yoonia sediminilitoris</name>
    <dbReference type="NCBI Taxonomy" id="1286148"/>
    <lineage>
        <taxon>Bacteria</taxon>
        <taxon>Pseudomonadati</taxon>
        <taxon>Pseudomonadota</taxon>
        <taxon>Alphaproteobacteria</taxon>
        <taxon>Rhodobacterales</taxon>
        <taxon>Paracoccaceae</taxon>
        <taxon>Yoonia</taxon>
    </lineage>
</organism>
<keyword evidence="1" id="KW-0732">Signal</keyword>
<dbReference type="RefSeq" id="WP_108387919.1">
    <property type="nucleotide sequence ID" value="NZ_QBUD01000014.1"/>
</dbReference>
<dbReference type="Pfam" id="PF01298">
    <property type="entry name" value="TbpB_B_D"/>
    <property type="match status" value="1"/>
</dbReference>
<dbReference type="Proteomes" id="UP000244523">
    <property type="component" value="Unassembled WGS sequence"/>
</dbReference>